<protein>
    <submittedName>
        <fullName evidence="1">Uncharacterized protein</fullName>
    </submittedName>
</protein>
<dbReference type="AlphaFoldDB" id="A0A5D4TA15"/>
<sequence>MIKNDEENAKYQSEIKVAWKFVKKEGWDDLTRGDWRNASVEITDISLGDMLDGEPHRDEVLMVSFESKENLINGVPSIFVDLQEKEVVGYVPTE</sequence>
<gene>
    <name evidence="1" type="ORF">FZC80_22115</name>
</gene>
<reference evidence="1 2" key="1">
    <citation type="submission" date="2019-08" db="EMBL/GenBank/DDBJ databases">
        <title>Bacillus genomes from the desert of Cuatro Cienegas, Coahuila.</title>
        <authorList>
            <person name="Olmedo-Alvarez G."/>
        </authorList>
    </citation>
    <scope>NUCLEOTIDE SEQUENCE [LARGE SCALE GENOMIC DNA]</scope>
    <source>
        <strain evidence="1 2">CH451a_14T</strain>
    </source>
</reference>
<evidence type="ECO:0000313" key="2">
    <source>
        <dbReference type="Proteomes" id="UP000325054"/>
    </source>
</evidence>
<evidence type="ECO:0000313" key="1">
    <source>
        <dbReference type="EMBL" id="TYS71106.1"/>
    </source>
</evidence>
<comment type="caution">
    <text evidence="1">The sequence shown here is derived from an EMBL/GenBank/DDBJ whole genome shotgun (WGS) entry which is preliminary data.</text>
</comment>
<dbReference type="EMBL" id="VTEW01000034">
    <property type="protein sequence ID" value="TYS71106.1"/>
    <property type="molecule type" value="Genomic_DNA"/>
</dbReference>
<proteinExistence type="predicted"/>
<dbReference type="Proteomes" id="UP000325054">
    <property type="component" value="Unassembled WGS sequence"/>
</dbReference>
<accession>A0A5D4TA15</accession>
<name>A0A5D4TA15_9BACI</name>
<organism evidence="1 2">
    <name type="scientific">Rossellomorea aquimaris</name>
    <dbReference type="NCBI Taxonomy" id="189382"/>
    <lineage>
        <taxon>Bacteria</taxon>
        <taxon>Bacillati</taxon>
        <taxon>Bacillota</taxon>
        <taxon>Bacilli</taxon>
        <taxon>Bacillales</taxon>
        <taxon>Bacillaceae</taxon>
        <taxon>Rossellomorea</taxon>
    </lineage>
</organism>
<dbReference type="OrthoDB" id="2455934at2"/>
<dbReference type="RefSeq" id="WP_148993182.1">
    <property type="nucleotide sequence ID" value="NZ_VTEW01000034.1"/>
</dbReference>